<dbReference type="InterPro" id="IPR013806">
    <property type="entry name" value="Kringle-like"/>
</dbReference>
<evidence type="ECO:0000313" key="6">
    <source>
        <dbReference type="EMBL" id="RMX47718.1"/>
    </source>
</evidence>
<accession>A0A3M6U2K7</accession>
<dbReference type="PROSITE" id="PS51092">
    <property type="entry name" value="FN2_2"/>
    <property type="match status" value="1"/>
</dbReference>
<dbReference type="InterPro" id="IPR036943">
    <property type="entry name" value="FN_type2_sf"/>
</dbReference>
<dbReference type="SMART" id="SM00059">
    <property type="entry name" value="FN2"/>
    <property type="match status" value="1"/>
</dbReference>
<evidence type="ECO:0000259" key="5">
    <source>
        <dbReference type="PROSITE" id="PS51092"/>
    </source>
</evidence>
<sequence>MSDKHTELETQPYSSMMVAIAYGLKNFSEYAGSNITLYGWAISTPAECTSYTTLSESSRYWINTGGSECDNHLTHTWYRFSGAAGIMMATRCIPRNRCNSQMSGWISGSNPSVADGKVTRTACMHSSSGCCTHYYSSVEIRNCSGFYVYNLPPTSTCNSRYCGVNIECYYKTTDGKCCSIPFTYGGVKYHSCTTVNHHTLWCSLDSTYKGNWENCVIGS</sequence>
<keyword evidence="7" id="KW-1185">Reference proteome</keyword>
<dbReference type="Gene3D" id="2.10.10.10">
    <property type="entry name" value="Fibronectin, type II, collagen-binding"/>
    <property type="match status" value="1"/>
</dbReference>
<evidence type="ECO:0000256" key="2">
    <source>
        <dbReference type="ARBA" id="ARBA00022737"/>
    </source>
</evidence>
<keyword evidence="1" id="KW-0732">Signal</keyword>
<evidence type="ECO:0000256" key="1">
    <source>
        <dbReference type="ARBA" id="ARBA00022729"/>
    </source>
</evidence>
<organism evidence="6 7">
    <name type="scientific">Pocillopora damicornis</name>
    <name type="common">Cauliflower coral</name>
    <name type="synonym">Millepora damicornis</name>
    <dbReference type="NCBI Taxonomy" id="46731"/>
    <lineage>
        <taxon>Eukaryota</taxon>
        <taxon>Metazoa</taxon>
        <taxon>Cnidaria</taxon>
        <taxon>Anthozoa</taxon>
        <taxon>Hexacorallia</taxon>
        <taxon>Scleractinia</taxon>
        <taxon>Astrocoeniina</taxon>
        <taxon>Pocilloporidae</taxon>
        <taxon>Pocillopora</taxon>
    </lineage>
</organism>
<dbReference type="AlphaFoldDB" id="A0A3M6U2K7"/>
<dbReference type="Pfam" id="PF23283">
    <property type="entry name" value="D8C_UMOD"/>
    <property type="match status" value="1"/>
</dbReference>
<gene>
    <name evidence="6" type="ORF">pdam_00012356</name>
</gene>
<dbReference type="InterPro" id="IPR000562">
    <property type="entry name" value="FN_type2_dom"/>
</dbReference>
<reference evidence="6 7" key="1">
    <citation type="journal article" date="2018" name="Sci. Rep.">
        <title>Comparative analysis of the Pocillopora damicornis genome highlights role of immune system in coral evolution.</title>
        <authorList>
            <person name="Cunning R."/>
            <person name="Bay R.A."/>
            <person name="Gillette P."/>
            <person name="Baker A.C."/>
            <person name="Traylor-Knowles N."/>
        </authorList>
    </citation>
    <scope>NUCLEOTIDE SEQUENCE [LARGE SCALE GENOMIC DNA]</scope>
    <source>
        <strain evidence="6">RSMAS</strain>
        <tissue evidence="6">Whole animal</tissue>
    </source>
</reference>
<keyword evidence="2" id="KW-0677">Repeat</keyword>
<protein>
    <recommendedName>
        <fullName evidence="5">Fibronectin type-II domain-containing protein</fullName>
    </recommendedName>
</protein>
<dbReference type="SUPFAM" id="SSF57440">
    <property type="entry name" value="Kringle-like"/>
    <property type="match status" value="1"/>
</dbReference>
<comment type="caution">
    <text evidence="6">The sequence shown here is derived from an EMBL/GenBank/DDBJ whole genome shotgun (WGS) entry which is preliminary data.</text>
</comment>
<evidence type="ECO:0000256" key="3">
    <source>
        <dbReference type="ARBA" id="ARBA00023157"/>
    </source>
</evidence>
<dbReference type="PANTHER" id="PTHR36191">
    <property type="entry name" value="ENDO/EXONUCLEASE/PHOSPHATASE DOMAIN-CONTAINING PROTEIN-RELATED"/>
    <property type="match status" value="1"/>
</dbReference>
<dbReference type="InterPro" id="IPR057774">
    <property type="entry name" value="D8C_UMOD/GP2/OIT3-like"/>
</dbReference>
<dbReference type="PANTHER" id="PTHR36191:SF4">
    <property type="entry name" value="VWFD DOMAIN-CONTAINING PROTEIN"/>
    <property type="match status" value="1"/>
</dbReference>
<dbReference type="OrthoDB" id="5970532at2759"/>
<comment type="caution">
    <text evidence="4">Lacks conserved residue(s) required for the propagation of feature annotation.</text>
</comment>
<proteinExistence type="predicted"/>
<dbReference type="Proteomes" id="UP000275408">
    <property type="component" value="Unassembled WGS sequence"/>
</dbReference>
<feature type="domain" description="Fibronectin type-II" evidence="5">
    <location>
        <begin position="173"/>
        <end position="217"/>
    </location>
</feature>
<keyword evidence="3" id="KW-1015">Disulfide bond</keyword>
<dbReference type="Pfam" id="PF00040">
    <property type="entry name" value="fn2"/>
    <property type="match status" value="1"/>
</dbReference>
<dbReference type="EMBL" id="RCHS01002377">
    <property type="protein sequence ID" value="RMX47718.1"/>
    <property type="molecule type" value="Genomic_DNA"/>
</dbReference>
<evidence type="ECO:0000313" key="7">
    <source>
        <dbReference type="Proteomes" id="UP000275408"/>
    </source>
</evidence>
<evidence type="ECO:0000256" key="4">
    <source>
        <dbReference type="PROSITE-ProRule" id="PRU00479"/>
    </source>
</evidence>
<name>A0A3M6U2K7_POCDA</name>